<dbReference type="Proteomes" id="UP000032582">
    <property type="component" value="Unassembled WGS sequence"/>
</dbReference>
<proteinExistence type="predicted"/>
<organism evidence="1 2">
    <name type="scientific">Morganella morganii</name>
    <name type="common">Proteus morganii</name>
    <dbReference type="NCBI Taxonomy" id="582"/>
    <lineage>
        <taxon>Bacteria</taxon>
        <taxon>Pseudomonadati</taxon>
        <taxon>Pseudomonadota</taxon>
        <taxon>Gammaproteobacteria</taxon>
        <taxon>Enterobacterales</taxon>
        <taxon>Morganellaceae</taxon>
        <taxon>Morganella</taxon>
    </lineage>
</organism>
<reference evidence="1 2" key="1">
    <citation type="submission" date="2015-02" db="EMBL/GenBank/DDBJ databases">
        <title>Whole genome shotgun sequencing of cultured foodborne pathogen.</title>
        <authorList>
            <person name="Timme R."/>
            <person name="Allard M.W."/>
            <person name="Strain E."/>
            <person name="Evans P.S."/>
            <person name="Brown E."/>
        </authorList>
    </citation>
    <scope>NUCLEOTIDE SEQUENCE [LARGE SCALE GENOMIC DNA]</scope>
    <source>
        <strain evidence="1 2">GCSL-TSO-24</strain>
    </source>
</reference>
<sequence>MEDNYNSFIIFKNMISGKSGKEILQEILPLVSKNDIDYYFIRGFIEFAEDTDSIVNIFSKVINFAEDEIIKSGDKNLFLMITEFKTLAELAKNDQHKLLELVNRFKELSSKYNDANLIYKTFDPKLISDGGWYFLSVINRFFIKEVPPSNEVLISFLENKPMSGYESYYARLEQSTTDIVNSLGLPVNVFKPILYQIVLHLKNKEHKFAYELATLCFYHTISLEHAYKVGKGAPKRLGAKGGRKEHLRKNFCLNEAEIKWRETPSMSLEEMSIFIYSKCKSHYNDSPKAKTIKDWLRNTSFRPVKTA</sequence>
<dbReference type="AlphaFoldDB" id="A0A0D8L8Y5"/>
<gene>
    <name evidence="1" type="ORF">UA45_06180</name>
</gene>
<evidence type="ECO:0000313" key="1">
    <source>
        <dbReference type="EMBL" id="KJF78430.1"/>
    </source>
</evidence>
<evidence type="ECO:0000313" key="2">
    <source>
        <dbReference type="Proteomes" id="UP000032582"/>
    </source>
</evidence>
<dbReference type="EMBL" id="JZSH01000047">
    <property type="protein sequence ID" value="KJF78430.1"/>
    <property type="molecule type" value="Genomic_DNA"/>
</dbReference>
<protein>
    <submittedName>
        <fullName evidence="1">Uncharacterized protein</fullName>
    </submittedName>
</protein>
<accession>A0A0D8L8Y5</accession>
<dbReference type="PATRIC" id="fig|582.24.peg.1883"/>
<dbReference type="RefSeq" id="WP_045138016.1">
    <property type="nucleotide sequence ID" value="NZ_JAKMWI010000001.1"/>
</dbReference>
<name>A0A0D8L8Y5_MORMO</name>
<comment type="caution">
    <text evidence="1">The sequence shown here is derived from an EMBL/GenBank/DDBJ whole genome shotgun (WGS) entry which is preliminary data.</text>
</comment>